<feature type="region of interest" description="Disordered" evidence="1">
    <location>
        <begin position="838"/>
        <end position="953"/>
    </location>
</feature>
<feature type="region of interest" description="Disordered" evidence="1">
    <location>
        <begin position="109"/>
        <end position="385"/>
    </location>
</feature>
<feature type="compositionally biased region" description="Polar residues" evidence="1">
    <location>
        <begin position="269"/>
        <end position="285"/>
    </location>
</feature>
<feature type="compositionally biased region" description="Polar residues" evidence="1">
    <location>
        <begin position="894"/>
        <end position="904"/>
    </location>
</feature>
<accession>A0A1C1CXA1</accession>
<feature type="compositionally biased region" description="Polar residues" evidence="1">
    <location>
        <begin position="838"/>
        <end position="847"/>
    </location>
</feature>
<feature type="compositionally biased region" description="Basic and acidic residues" evidence="1">
    <location>
        <begin position="481"/>
        <end position="490"/>
    </location>
</feature>
<dbReference type="STRING" id="86049.A0A1C1CXA1"/>
<feature type="compositionally biased region" description="Low complexity" evidence="1">
    <location>
        <begin position="442"/>
        <end position="455"/>
    </location>
</feature>
<evidence type="ECO:0000313" key="3">
    <source>
        <dbReference type="Proteomes" id="UP000094526"/>
    </source>
</evidence>
<feature type="compositionally biased region" description="Polar residues" evidence="1">
    <location>
        <begin position="362"/>
        <end position="385"/>
    </location>
</feature>
<dbReference type="Proteomes" id="UP000094526">
    <property type="component" value="Unassembled WGS sequence"/>
</dbReference>
<feature type="compositionally biased region" description="Basic and acidic residues" evidence="1">
    <location>
        <begin position="316"/>
        <end position="330"/>
    </location>
</feature>
<feature type="compositionally biased region" description="Low complexity" evidence="1">
    <location>
        <begin position="247"/>
        <end position="268"/>
    </location>
</feature>
<sequence>MDNLAAPTSPSAAPRTHQHPHHSLPYYTLDTASAGRHEPDGCVTEAFSPGPHHPRLYPARVADVKDDLTFRPPLRKKPKLTAHATPTHWSPGMRRLVGISKTISVPSFNSRSLHVDPESNHDERRPSSSSGIIQSSAHPLRRSNSNSLQRSPSQKRPPASHSSYGVETTLGPPPSYSTQRTLSQDRIRLDRSAASRSATSPTCEESPTRNKRDLSPPTSQRDPSPSTPNDRSASPEPTPVRLSPVKTDATPSTTASSADEASAQDVSSPETAETGSVLTPSSAITKESAMPTTDAPGAQEKENTEPHPLRPAPSEEDSKGSSSDEKKSEDLFLNIAKTDASRSGGQVQGKLEKRRSRVSLPFFSSTRPSTGYKSSPIQERFDTTSVTGRSEALNYYSKRSSLGQHVPGAFSRTYTQDSALRTGGLDAQSSHPADAPRRTLSRRYSNSNSNTNTNTEPARTFSRPSTARNSRLVSDGGAFLDRPRMPDHNATESTISTTAPSTVWDELDDLKSRIKKLELTGKLPPSSAAAMSTSERPKTATTAATTMSSSPKHKPTVVPQLTSAIEGIPSNIHPNLHEALGNAKAVLSNEVYQKLQATAQDALQLSMMMNPEAHNAGASTVGLSAISERQLRRRTESMCRSLTELAIAILADNKLPQQPVTRPGSRDAYQALPGLRSRRYSNEPNDRPPVASRVQSRLEARRTSAQLGPALNTHAAPPETTYQTPPTALPPMPTSSSSRMGRTTSLVRSRRTPGYNMDGATDDEESSPSVRPVSRAMTEVSTYRQAARDRAAYSREYTAQHPMPQHPTPSTAEPNSATRSQLPAHISTHLVPRRKYGNLSSNTSNVGHQDHTPVTPKEPWGRISIVPAVSSSPIEATPESQIAPRPSNARRSLGFTSRISSVSSRLRAAKGERNVSMRDTPEARSSRDIAPSGQGLDNNAPLERHSSGPSIEP</sequence>
<feature type="region of interest" description="Disordered" evidence="1">
    <location>
        <begin position="524"/>
        <end position="556"/>
    </location>
</feature>
<feature type="compositionally biased region" description="Basic and acidic residues" evidence="1">
    <location>
        <begin position="113"/>
        <end position="126"/>
    </location>
</feature>
<feature type="compositionally biased region" description="Polar residues" evidence="1">
    <location>
        <begin position="808"/>
        <end position="819"/>
    </location>
</feature>
<gene>
    <name evidence="2" type="ORF">CLCR_09551</name>
</gene>
<feature type="compositionally biased region" description="Polar residues" evidence="1">
    <location>
        <begin position="462"/>
        <end position="472"/>
    </location>
</feature>
<feature type="region of interest" description="Disordered" evidence="1">
    <location>
        <begin position="422"/>
        <end position="495"/>
    </location>
</feature>
<name>A0A1C1CXA1_9EURO</name>
<feature type="compositionally biased region" description="Low complexity" evidence="1">
    <location>
        <begin position="863"/>
        <end position="874"/>
    </location>
</feature>
<dbReference type="AlphaFoldDB" id="A0A1C1CXA1"/>
<feature type="compositionally biased region" description="Basic and acidic residues" evidence="1">
    <location>
        <begin position="299"/>
        <end position="308"/>
    </location>
</feature>
<dbReference type="eggNOG" id="ENOG502S1ZU">
    <property type="taxonomic scope" value="Eukaryota"/>
</dbReference>
<keyword evidence="3" id="KW-1185">Reference proteome</keyword>
<feature type="region of interest" description="Disordered" evidence="1">
    <location>
        <begin position="1"/>
        <end position="57"/>
    </location>
</feature>
<feature type="region of interest" description="Disordered" evidence="1">
    <location>
        <begin position="657"/>
        <end position="784"/>
    </location>
</feature>
<protein>
    <recommendedName>
        <fullName evidence="4">LPXTG-motif cell wall anchor domain protein</fullName>
    </recommendedName>
</protein>
<dbReference type="VEuPathDB" id="FungiDB:G647_00089"/>
<reference evidence="3" key="1">
    <citation type="submission" date="2015-07" db="EMBL/GenBank/DDBJ databases">
        <authorList>
            <person name="Teixeira M.M."/>
            <person name="Souza R.C."/>
            <person name="Almeida L.G."/>
            <person name="Vicente V.A."/>
            <person name="de Hoog S."/>
            <person name="Bocca A.L."/>
            <person name="de Almeida S.R."/>
            <person name="Vasconcelos A.T."/>
            <person name="Felipe M.S."/>
        </authorList>
    </citation>
    <scope>NUCLEOTIDE SEQUENCE [LARGE SCALE GENOMIC DNA]</scope>
    <source>
        <strain evidence="3">KSF</strain>
    </source>
</reference>
<feature type="region of interest" description="Disordered" evidence="1">
    <location>
        <begin position="799"/>
        <end position="819"/>
    </location>
</feature>
<feature type="compositionally biased region" description="Low complexity" evidence="1">
    <location>
        <begin position="1"/>
        <end position="14"/>
    </location>
</feature>
<feature type="compositionally biased region" description="Low complexity" evidence="1">
    <location>
        <begin position="734"/>
        <end position="745"/>
    </location>
</feature>
<feature type="region of interest" description="Disordered" evidence="1">
    <location>
        <begin position="70"/>
        <end position="95"/>
    </location>
</feature>
<proteinExistence type="predicted"/>
<dbReference type="OrthoDB" id="5369729at2759"/>
<feature type="compositionally biased region" description="Low complexity" evidence="1">
    <location>
        <begin position="127"/>
        <end position="154"/>
    </location>
</feature>
<feature type="compositionally biased region" description="Polar residues" evidence="1">
    <location>
        <begin position="216"/>
        <end position="232"/>
    </location>
</feature>
<evidence type="ECO:0000256" key="1">
    <source>
        <dbReference type="SAM" id="MobiDB-lite"/>
    </source>
</evidence>
<evidence type="ECO:0000313" key="2">
    <source>
        <dbReference type="EMBL" id="OCT53115.1"/>
    </source>
</evidence>
<evidence type="ECO:0008006" key="4">
    <source>
        <dbReference type="Google" id="ProtNLM"/>
    </source>
</evidence>
<dbReference type="EMBL" id="LGRB01000008">
    <property type="protein sequence ID" value="OCT53115.1"/>
    <property type="molecule type" value="Genomic_DNA"/>
</dbReference>
<organism evidence="2 3">
    <name type="scientific">Cladophialophora carrionii</name>
    <dbReference type="NCBI Taxonomy" id="86049"/>
    <lineage>
        <taxon>Eukaryota</taxon>
        <taxon>Fungi</taxon>
        <taxon>Dikarya</taxon>
        <taxon>Ascomycota</taxon>
        <taxon>Pezizomycotina</taxon>
        <taxon>Eurotiomycetes</taxon>
        <taxon>Chaetothyriomycetidae</taxon>
        <taxon>Chaetothyriales</taxon>
        <taxon>Herpotrichiellaceae</taxon>
        <taxon>Cladophialophora</taxon>
    </lineage>
</organism>
<comment type="caution">
    <text evidence="2">The sequence shown here is derived from an EMBL/GenBank/DDBJ whole genome shotgun (WGS) entry which is preliminary data.</text>
</comment>
<feature type="compositionally biased region" description="Basic and acidic residues" evidence="1">
    <location>
        <begin position="183"/>
        <end position="193"/>
    </location>
</feature>
<dbReference type="VEuPathDB" id="FungiDB:CLCR_09551"/>
<feature type="compositionally biased region" description="Basic and acidic residues" evidence="1">
    <location>
        <begin position="909"/>
        <end position="927"/>
    </location>
</feature>